<name>A0A2U1ACK5_9BACT</name>
<reference evidence="1 2" key="1">
    <citation type="submission" date="2018-04" db="EMBL/GenBank/DDBJ databases">
        <title>Genomic Encyclopedia of Type Strains, Phase IV (KMG-IV): sequencing the most valuable type-strain genomes for metagenomic binning, comparative biology and taxonomic classification.</title>
        <authorList>
            <person name="Goeker M."/>
        </authorList>
    </citation>
    <scope>NUCLEOTIDE SEQUENCE [LARGE SCALE GENOMIC DNA]</scope>
    <source>
        <strain evidence="1 2">DSM 14823</strain>
    </source>
</reference>
<evidence type="ECO:0000313" key="2">
    <source>
        <dbReference type="Proteomes" id="UP000245959"/>
    </source>
</evidence>
<dbReference type="OrthoDB" id="8566358at2"/>
<comment type="caution">
    <text evidence="1">The sequence shown here is derived from an EMBL/GenBank/DDBJ whole genome shotgun (WGS) entry which is preliminary data.</text>
</comment>
<sequence length="248" mass="26619">MAYFADYSRVNSAVNGQAGYAGRLSGLSGTFSGNMNRLNGIAFDNLEKYGTVSENDMVDQAVTDTTLSYQKAYDTNLRNMERMGINPNSGRFQGMNQQYDLARAAAEAGARNQARLSAREQNYMRGLQIGGLGAQYGQMALGAASAAASAYDSYVGSRASLAEMMEAGNYMRNGGNGGGYEYTRTGTDNSGYSAVENRNSFLTNNSGWKPSGSQWQQNGGTAKVYSSPGGGYGRVTQQMGYRQLGYQL</sequence>
<dbReference type="EMBL" id="QEKH01000052">
    <property type="protein sequence ID" value="PVY33320.1"/>
    <property type="molecule type" value="Genomic_DNA"/>
</dbReference>
<evidence type="ECO:0000313" key="1">
    <source>
        <dbReference type="EMBL" id="PVY33320.1"/>
    </source>
</evidence>
<dbReference type="GeneID" id="78297223"/>
<organism evidence="1 2">
    <name type="scientific">Victivallis vadensis</name>
    <dbReference type="NCBI Taxonomy" id="172901"/>
    <lineage>
        <taxon>Bacteria</taxon>
        <taxon>Pseudomonadati</taxon>
        <taxon>Lentisphaerota</taxon>
        <taxon>Lentisphaeria</taxon>
        <taxon>Victivallales</taxon>
        <taxon>Victivallaceae</taxon>
        <taxon>Victivallis</taxon>
    </lineage>
</organism>
<dbReference type="Proteomes" id="UP000245959">
    <property type="component" value="Unassembled WGS sequence"/>
</dbReference>
<accession>A0A2U1ACK5</accession>
<gene>
    <name evidence="1" type="ORF">C8D82_15215</name>
</gene>
<dbReference type="RefSeq" id="WP_116885962.1">
    <property type="nucleotide sequence ID" value="NZ_CABMMC010000001.1"/>
</dbReference>
<keyword evidence="2" id="KW-1185">Reference proteome</keyword>
<dbReference type="AlphaFoldDB" id="A0A2U1ACK5"/>
<proteinExistence type="predicted"/>
<protein>
    <submittedName>
        <fullName evidence="1">Uncharacterized protein</fullName>
    </submittedName>
</protein>